<keyword evidence="5" id="KW-1185">Reference proteome</keyword>
<evidence type="ECO:0000313" key="4">
    <source>
        <dbReference type="EMBL" id="PRY26172.1"/>
    </source>
</evidence>
<dbReference type="GO" id="GO:0016829">
    <property type="term" value="F:lyase activity"/>
    <property type="evidence" value="ECO:0007669"/>
    <property type="project" value="UniProtKB-KW"/>
</dbReference>
<organism evidence="4 5">
    <name type="scientific">Aliiruegeria haliotis</name>
    <dbReference type="NCBI Taxonomy" id="1280846"/>
    <lineage>
        <taxon>Bacteria</taxon>
        <taxon>Pseudomonadati</taxon>
        <taxon>Pseudomonadota</taxon>
        <taxon>Alphaproteobacteria</taxon>
        <taxon>Rhodobacterales</taxon>
        <taxon>Roseobacteraceae</taxon>
        <taxon>Aliiruegeria</taxon>
    </lineage>
</organism>
<dbReference type="InterPro" id="IPR007392">
    <property type="entry name" value="GD_AH_second"/>
</dbReference>
<dbReference type="Pfam" id="PF20629">
    <property type="entry name" value="GD_AH_C"/>
    <property type="match status" value="1"/>
</dbReference>
<dbReference type="InterPro" id="IPR013974">
    <property type="entry name" value="SAF"/>
</dbReference>
<comment type="similarity">
    <text evidence="1">Belongs to the UxaA family.</text>
</comment>
<dbReference type="PANTHER" id="PTHR30536:SF5">
    <property type="entry name" value="ALTRONATE DEHYDRATASE"/>
    <property type="match status" value="1"/>
</dbReference>
<dbReference type="InterPro" id="IPR052172">
    <property type="entry name" value="UxaA_altronate/galactarate_dh"/>
</dbReference>
<dbReference type="RefSeq" id="WP_106202974.1">
    <property type="nucleotide sequence ID" value="NZ_PVTD01000001.1"/>
</dbReference>
<dbReference type="InterPro" id="IPR044144">
    <property type="entry name" value="SAF_UxaA/GarD"/>
</dbReference>
<dbReference type="Gene3D" id="2.30.130.110">
    <property type="match status" value="1"/>
</dbReference>
<accession>A0A2T0RYF9</accession>
<evidence type="ECO:0000313" key="5">
    <source>
        <dbReference type="Proteomes" id="UP000239480"/>
    </source>
</evidence>
<evidence type="ECO:0000256" key="2">
    <source>
        <dbReference type="ARBA" id="ARBA00023239"/>
    </source>
</evidence>
<gene>
    <name evidence="4" type="ORF">CLV78_101266</name>
</gene>
<sequence>MIQKTPPPAIRMNEIDTVAVALKKLPAGEVAAGVTTVEEVPRGHKIALVEHASGDPIRKYGQVIGFASAAIPAGSHVHVQNCSYRADFDRDLSPGADAVPTEFVPEAERATFRGYVRDSGRVGTRNYIGVVSSVNCSATAARMIAGHFTPERLAEYPNVDGVVAFTHGTGCGMAMGGEGYAILQRTLAGYATHPNLAGVVMIGLGCEMAQISLMMELHGLKEGPGFQRLVMQELGGTRKAVAEGIARIEAMLPAANRIERQEVGAEHLSLALQCGGSDGYSGITANPALGVTADLLVRHGGTAILAETPEIYGAEHLLTRRAVSGAVADKLLERLHWWEGYTERNHGSMDNNPSPGNKAGGLTTILEKSLGAVAKGGTTNLTGVYEYGERVTERGFVFMDSPGYDPASVTGQVASGANLVCFTTGRGSAFGFKPVPSVKLATNSEMYARMSDDMDMNCGVVISEGVPVEEMGARIFARLLEVASGDRSRSEELGYGENEFTPWLVGAVM</sequence>
<reference evidence="4 5" key="1">
    <citation type="submission" date="2018-03" db="EMBL/GenBank/DDBJ databases">
        <title>Genomic Encyclopedia of Archaeal and Bacterial Type Strains, Phase II (KMG-II): from individual species to whole genera.</title>
        <authorList>
            <person name="Goeker M."/>
        </authorList>
    </citation>
    <scope>NUCLEOTIDE SEQUENCE [LARGE SCALE GENOMIC DNA]</scope>
    <source>
        <strain evidence="4 5">DSM 29328</strain>
    </source>
</reference>
<dbReference type="EMBL" id="PVTD01000001">
    <property type="protein sequence ID" value="PRY26172.1"/>
    <property type="molecule type" value="Genomic_DNA"/>
</dbReference>
<proteinExistence type="inferred from homology"/>
<dbReference type="Proteomes" id="UP000239480">
    <property type="component" value="Unassembled WGS sequence"/>
</dbReference>
<dbReference type="PANTHER" id="PTHR30536">
    <property type="entry name" value="ALTRONATE/GALACTARATE DEHYDRATASE"/>
    <property type="match status" value="1"/>
</dbReference>
<dbReference type="InterPro" id="IPR048332">
    <property type="entry name" value="GD_AH_C"/>
</dbReference>
<protein>
    <submittedName>
        <fullName evidence="4">Altronate hydrolase</fullName>
    </submittedName>
</protein>
<evidence type="ECO:0000259" key="3">
    <source>
        <dbReference type="SMART" id="SM00858"/>
    </source>
</evidence>
<keyword evidence="2" id="KW-0456">Lyase</keyword>
<comment type="caution">
    <text evidence="4">The sequence shown here is derived from an EMBL/GenBank/DDBJ whole genome shotgun (WGS) entry which is preliminary data.</text>
</comment>
<evidence type="ECO:0000256" key="1">
    <source>
        <dbReference type="ARBA" id="ARBA00010986"/>
    </source>
</evidence>
<dbReference type="Pfam" id="PF08666">
    <property type="entry name" value="SAF"/>
    <property type="match status" value="1"/>
</dbReference>
<dbReference type="SMART" id="SM00858">
    <property type="entry name" value="SAF"/>
    <property type="match status" value="1"/>
</dbReference>
<feature type="domain" description="SAF" evidence="3">
    <location>
        <begin position="16"/>
        <end position="83"/>
    </location>
</feature>
<dbReference type="GO" id="GO:0016787">
    <property type="term" value="F:hydrolase activity"/>
    <property type="evidence" value="ECO:0007669"/>
    <property type="project" value="UniProtKB-KW"/>
</dbReference>
<keyword evidence="4" id="KW-0378">Hydrolase</keyword>
<dbReference type="GO" id="GO:0019698">
    <property type="term" value="P:D-galacturonate catabolic process"/>
    <property type="evidence" value="ECO:0007669"/>
    <property type="project" value="TreeGrafter"/>
</dbReference>
<dbReference type="CDD" id="cd11613">
    <property type="entry name" value="SAF_AH_GD"/>
    <property type="match status" value="1"/>
</dbReference>
<dbReference type="OrthoDB" id="9804574at2"/>
<dbReference type="AlphaFoldDB" id="A0A2T0RYF9"/>
<dbReference type="Pfam" id="PF04295">
    <property type="entry name" value="GD_AH_second"/>
    <property type="match status" value="1"/>
</dbReference>
<name>A0A2T0RYF9_9RHOB</name>